<dbReference type="GeneID" id="73047544"/>
<evidence type="ECO:0000256" key="1">
    <source>
        <dbReference type="ARBA" id="ARBA00001619"/>
    </source>
</evidence>
<keyword evidence="5" id="KW-0436">Ligase</keyword>
<dbReference type="InterPro" id="IPR013815">
    <property type="entry name" value="ATP_grasp_subdomain_1"/>
</dbReference>
<dbReference type="PROSITE" id="PS50975">
    <property type="entry name" value="ATP_GRASP"/>
    <property type="match status" value="1"/>
</dbReference>
<dbReference type="FunFam" id="3.30.1490.20:FF:000020">
    <property type="entry name" value="Protein lysine acetyltransferase"/>
    <property type="match status" value="1"/>
</dbReference>
<accession>A0ABD5Q8A0</accession>
<reference evidence="5 6" key="1">
    <citation type="journal article" date="2019" name="Int. J. Syst. Evol. Microbiol.">
        <title>The Global Catalogue of Microorganisms (GCM) 10K type strain sequencing project: providing services to taxonomists for standard genome sequencing and annotation.</title>
        <authorList>
            <consortium name="The Broad Institute Genomics Platform"/>
            <consortium name="The Broad Institute Genome Sequencing Center for Infectious Disease"/>
            <person name="Wu L."/>
            <person name="Ma J."/>
        </authorList>
    </citation>
    <scope>NUCLEOTIDE SEQUENCE [LARGE SCALE GENOMIC DNA]</scope>
    <source>
        <strain evidence="5 6">XZYJ18</strain>
    </source>
</reference>
<dbReference type="EMBL" id="JBHSHT010000004">
    <property type="protein sequence ID" value="MFC4826903.1"/>
    <property type="molecule type" value="Genomic_DNA"/>
</dbReference>
<dbReference type="AlphaFoldDB" id="A0ABD5Q8A0"/>
<dbReference type="EC" id="6.2.1.13" evidence="2"/>
<dbReference type="PANTHER" id="PTHR42793">
    <property type="entry name" value="COA BINDING DOMAIN CONTAINING PROTEIN"/>
    <property type="match status" value="1"/>
</dbReference>
<dbReference type="GO" id="GO:0005524">
    <property type="term" value="F:ATP binding"/>
    <property type="evidence" value="ECO:0007669"/>
    <property type="project" value="UniProtKB-UniRule"/>
</dbReference>
<sequence>MTDRANPERPDLDPLFAPESVAVVGASPDSWYSSQLMDNLLDYGYDGTVYPVNPSRDEAWDRTCYDTIADVPEVVDLAVVSVPREYVVDVVTAAGEMDVPAALVITAGFAEADDEGARLQAELAEAAAEHDVRVCGPNCIGLANAREGTVLTSTCSRKPEPGNVGLVSHSGALAFTTFFERAADEDLAFSHIVSTGNEADQTLTDYVEYMAADPAVDVICVYVEGLDHPRRFMEAAEAAVRGGTPVLAVKIGGSAAAESAAMSHTGSLVGTDEAWDAVCEQVGVQQVPDIPDLLGRASAHAAFDPPQSNRVCVASTSGGLASLLADMASERGLDVPPLEGETERRLLDMEGLLTFGELHNPVDIRGYGADHLPEIADALFADDAYDAYVFAVGLSAVDERAEDIADDLLAVADAADDPVLFLWTGRKDPDELADPQPYERVREEVPLFYDPGRCMDALASLVEFGSNRDDLANRPPQNYRLSESDRRDVEVPSGRTLTWRESADLLSAFGVETAETRLVEGPDEAATVASDLGFPVVLKVDSADVPHRSTVGGVRTDVRSAADARDAYEAILSSVREAVPDAEIEGVLVQSQVEDGVEALAGVSTDPEFGPLVAVGPGGTLVEQFDERSLLVPPFTAAEAANAIAETRLDALLEQSDGDASALAELLARVGDLAAECESLDELDLNPVLVRESGVAVVDALVRTR</sequence>
<evidence type="ECO:0000313" key="5">
    <source>
        <dbReference type="EMBL" id="MFC4826903.1"/>
    </source>
</evidence>
<dbReference type="Proteomes" id="UP001595945">
    <property type="component" value="Unassembled WGS sequence"/>
</dbReference>
<dbReference type="Pfam" id="PF13380">
    <property type="entry name" value="CoA_binding_2"/>
    <property type="match status" value="1"/>
</dbReference>
<dbReference type="Gene3D" id="3.30.470.20">
    <property type="entry name" value="ATP-grasp fold, B domain"/>
    <property type="match status" value="1"/>
</dbReference>
<proteinExistence type="predicted"/>
<organism evidence="5 6">
    <name type="scientific">Halorussus aquaticus</name>
    <dbReference type="NCBI Taxonomy" id="2953748"/>
    <lineage>
        <taxon>Archaea</taxon>
        <taxon>Methanobacteriati</taxon>
        <taxon>Methanobacteriota</taxon>
        <taxon>Stenosarchaea group</taxon>
        <taxon>Halobacteria</taxon>
        <taxon>Halobacteriales</taxon>
        <taxon>Haladaptataceae</taxon>
        <taxon>Halorussus</taxon>
    </lineage>
</organism>
<dbReference type="Gene3D" id="3.40.50.720">
    <property type="entry name" value="NAD(P)-binding Rossmann-like Domain"/>
    <property type="match status" value="1"/>
</dbReference>
<dbReference type="SUPFAM" id="SSF52210">
    <property type="entry name" value="Succinyl-CoA synthetase domains"/>
    <property type="match status" value="2"/>
</dbReference>
<keyword evidence="3" id="KW-0067">ATP-binding</keyword>
<dbReference type="InterPro" id="IPR016102">
    <property type="entry name" value="Succinyl-CoA_synth-like"/>
</dbReference>
<dbReference type="RefSeq" id="WP_254270473.1">
    <property type="nucleotide sequence ID" value="NZ_CP100402.1"/>
</dbReference>
<dbReference type="GO" id="GO:0043758">
    <property type="term" value="F:acetate-CoA ligase (ADP-forming) activity"/>
    <property type="evidence" value="ECO:0007669"/>
    <property type="project" value="UniProtKB-EC"/>
</dbReference>
<gene>
    <name evidence="5" type="ORF">ACFO9K_21875</name>
</gene>
<dbReference type="InterPro" id="IPR032875">
    <property type="entry name" value="Succ_CoA_lig_flav_dom"/>
</dbReference>
<dbReference type="PANTHER" id="PTHR42793:SF1">
    <property type="entry name" value="PEPTIDYL-LYSINE N-ACETYLTRANSFERASE PATZ"/>
    <property type="match status" value="1"/>
</dbReference>
<keyword evidence="3" id="KW-0547">Nucleotide-binding</keyword>
<feature type="domain" description="ATP-grasp" evidence="4">
    <location>
        <begin position="503"/>
        <end position="694"/>
    </location>
</feature>
<dbReference type="SUPFAM" id="SSF56059">
    <property type="entry name" value="Glutathione synthetase ATP-binding domain-like"/>
    <property type="match status" value="1"/>
</dbReference>
<dbReference type="Pfam" id="PF13607">
    <property type="entry name" value="Succ_CoA_lig"/>
    <property type="match status" value="1"/>
</dbReference>
<evidence type="ECO:0000313" key="6">
    <source>
        <dbReference type="Proteomes" id="UP001595945"/>
    </source>
</evidence>
<comment type="caution">
    <text evidence="5">The sequence shown here is derived from an EMBL/GenBank/DDBJ whole genome shotgun (WGS) entry which is preliminary data.</text>
</comment>
<comment type="catalytic activity">
    <reaction evidence="1">
        <text>acetate + ATP + CoA = acetyl-CoA + ADP + phosphate</text>
        <dbReference type="Rhea" id="RHEA:15081"/>
        <dbReference type="ChEBI" id="CHEBI:30089"/>
        <dbReference type="ChEBI" id="CHEBI:30616"/>
        <dbReference type="ChEBI" id="CHEBI:43474"/>
        <dbReference type="ChEBI" id="CHEBI:57287"/>
        <dbReference type="ChEBI" id="CHEBI:57288"/>
        <dbReference type="ChEBI" id="CHEBI:456216"/>
        <dbReference type="EC" id="6.2.1.13"/>
    </reaction>
</comment>
<dbReference type="Gene3D" id="3.30.1490.20">
    <property type="entry name" value="ATP-grasp fold, A domain"/>
    <property type="match status" value="1"/>
</dbReference>
<dbReference type="InterPro" id="IPR003781">
    <property type="entry name" value="CoA-bd"/>
</dbReference>
<keyword evidence="6" id="KW-1185">Reference proteome</keyword>
<dbReference type="Pfam" id="PF13549">
    <property type="entry name" value="ATP-grasp_5"/>
    <property type="match status" value="1"/>
</dbReference>
<dbReference type="InterPro" id="IPR011761">
    <property type="entry name" value="ATP-grasp"/>
</dbReference>
<evidence type="ECO:0000256" key="3">
    <source>
        <dbReference type="PROSITE-ProRule" id="PRU00409"/>
    </source>
</evidence>
<evidence type="ECO:0000256" key="2">
    <source>
        <dbReference type="ARBA" id="ARBA00012957"/>
    </source>
</evidence>
<protein>
    <recommendedName>
        <fullName evidence="2">acetate--CoA ligase (ADP-forming)</fullName>
        <ecNumber evidence="2">6.2.1.13</ecNumber>
    </recommendedName>
</protein>
<dbReference type="SUPFAM" id="SSF51735">
    <property type="entry name" value="NAD(P)-binding Rossmann-fold domains"/>
    <property type="match status" value="1"/>
</dbReference>
<dbReference type="InterPro" id="IPR036291">
    <property type="entry name" value="NAD(P)-bd_dom_sf"/>
</dbReference>
<evidence type="ECO:0000259" key="4">
    <source>
        <dbReference type="PROSITE" id="PS50975"/>
    </source>
</evidence>
<dbReference type="Gene3D" id="3.40.50.261">
    <property type="entry name" value="Succinyl-CoA synthetase domains"/>
    <property type="match status" value="2"/>
</dbReference>
<dbReference type="SMART" id="SM00881">
    <property type="entry name" value="CoA_binding"/>
    <property type="match status" value="1"/>
</dbReference>
<name>A0ABD5Q8A0_9EURY</name>